<dbReference type="AlphaFoldDB" id="A0A8S4PBN0"/>
<comment type="caution">
    <text evidence="1">The sequence shown here is derived from an EMBL/GenBank/DDBJ whole genome shotgun (WGS) entry which is preliminary data.</text>
</comment>
<keyword evidence="2" id="KW-1185">Reference proteome</keyword>
<proteinExistence type="predicted"/>
<name>A0A8S4PBN0_OWEFU</name>
<feature type="non-terminal residue" evidence="1">
    <location>
        <position position="1"/>
    </location>
</feature>
<dbReference type="SMART" id="SM00710">
    <property type="entry name" value="PbH1"/>
    <property type="match status" value="7"/>
</dbReference>
<dbReference type="InterPro" id="IPR012334">
    <property type="entry name" value="Pectin_lyas_fold"/>
</dbReference>
<dbReference type="OrthoDB" id="6159603at2759"/>
<evidence type="ECO:0000313" key="2">
    <source>
        <dbReference type="Proteomes" id="UP000749559"/>
    </source>
</evidence>
<reference evidence="1" key="1">
    <citation type="submission" date="2022-03" db="EMBL/GenBank/DDBJ databases">
        <authorList>
            <person name="Martin C."/>
        </authorList>
    </citation>
    <scope>NUCLEOTIDE SEQUENCE</scope>
</reference>
<dbReference type="SUPFAM" id="SSF51126">
    <property type="entry name" value="Pectin lyase-like"/>
    <property type="match status" value="2"/>
</dbReference>
<accession>A0A8S4PBN0</accession>
<gene>
    <name evidence="1" type="ORF">OFUS_LOCUS15799</name>
</gene>
<evidence type="ECO:0008006" key="3">
    <source>
        <dbReference type="Google" id="ProtNLM"/>
    </source>
</evidence>
<evidence type="ECO:0000313" key="1">
    <source>
        <dbReference type="EMBL" id="CAH1790620.1"/>
    </source>
</evidence>
<dbReference type="Gene3D" id="2.160.20.10">
    <property type="entry name" value="Single-stranded right-handed beta-helix, Pectin lyase-like"/>
    <property type="match status" value="2"/>
</dbReference>
<organism evidence="1 2">
    <name type="scientific">Owenia fusiformis</name>
    <name type="common">Polychaete worm</name>
    <dbReference type="NCBI Taxonomy" id="6347"/>
    <lineage>
        <taxon>Eukaryota</taxon>
        <taxon>Metazoa</taxon>
        <taxon>Spiralia</taxon>
        <taxon>Lophotrochozoa</taxon>
        <taxon>Annelida</taxon>
        <taxon>Polychaeta</taxon>
        <taxon>Sedentaria</taxon>
        <taxon>Canalipalpata</taxon>
        <taxon>Sabellida</taxon>
        <taxon>Oweniida</taxon>
        <taxon>Oweniidae</taxon>
        <taxon>Owenia</taxon>
    </lineage>
</organism>
<dbReference type="InterPro" id="IPR006626">
    <property type="entry name" value="PbH1"/>
</dbReference>
<dbReference type="EMBL" id="CAIIXF020000007">
    <property type="protein sequence ID" value="CAH1790620.1"/>
    <property type="molecule type" value="Genomic_DNA"/>
</dbReference>
<dbReference type="Proteomes" id="UP000749559">
    <property type="component" value="Unassembled WGS sequence"/>
</dbReference>
<protein>
    <recommendedName>
        <fullName evidence="3">Right handed beta helix domain-containing protein</fullName>
    </recommendedName>
</protein>
<sequence length="449" mass="51045">MTDNYYHTLYYNSDNIYRGGRLLLINNSFVGEGNSRQYCAIYLYPYYFDGEKIRIERNIFRDMSTSYPALQIENNYKQSELNISITNNVFSNCYKSMMVKAYYKTNVSIENNIMTSNRADGRYIDVQLASSNTNGRFHIFRNKFTNIAASTWLWIDTENFKMAENSFEQFKSVDQCAFYVSVSKKDLVINVPFSYWGSSDPGDVKHRVCGNNRDMNLAHVTVSPFYTDSNLTVLNEDKKVDIYFTDTTGAIGGVLLKNETIRFILNYTYHVRRNIFILPNATLTIESGVKLAFGQGMINYDKTLMKRKNPTRKWGGIRIGSPSSVGFFLNYVRLDGSTYGVHGQGRNITLNGVTITNTDYAIYVSDTITEYLNIDITNSTIDTSTNTGISIQTSPMTMRGLNLTTKDVDIRNTRGSGAVYINGGSTKADLVFENVTIQDISNHGVYIYY</sequence>
<dbReference type="InterPro" id="IPR011050">
    <property type="entry name" value="Pectin_lyase_fold/virulence"/>
</dbReference>